<accession>A0ABW7N7L8</accession>
<dbReference type="EMBL" id="JBIPKE010000015">
    <property type="protein sequence ID" value="MFH6983561.1"/>
    <property type="molecule type" value="Genomic_DNA"/>
</dbReference>
<gene>
    <name evidence="1" type="ORF">ACHKAR_08935</name>
</gene>
<proteinExistence type="predicted"/>
<evidence type="ECO:0000313" key="2">
    <source>
        <dbReference type="Proteomes" id="UP001610063"/>
    </source>
</evidence>
<protein>
    <recommendedName>
        <fullName evidence="3">Secretion system C-terminal sorting domain-containing protein</fullName>
    </recommendedName>
</protein>
<evidence type="ECO:0008006" key="3">
    <source>
        <dbReference type="Google" id="ProtNLM"/>
    </source>
</evidence>
<comment type="caution">
    <text evidence="1">The sequence shown here is derived from an EMBL/GenBank/DDBJ whole genome shotgun (WGS) entry which is preliminary data.</text>
</comment>
<reference evidence="1 2" key="1">
    <citation type="journal article" date="2013" name="Int. J. Syst. Evol. Microbiol.">
        <title>Marinoscillum luteum sp. nov., isolated from marine sediment.</title>
        <authorList>
            <person name="Cha I.T."/>
            <person name="Park S.J."/>
            <person name="Kim S.J."/>
            <person name="Kim J.G."/>
            <person name="Jung M.Y."/>
            <person name="Shin K.S."/>
            <person name="Kwon K.K."/>
            <person name="Yang S.H."/>
            <person name="Seo Y.S."/>
            <person name="Rhee S.K."/>
        </authorList>
    </citation>
    <scope>NUCLEOTIDE SEQUENCE [LARGE SCALE GENOMIC DNA]</scope>
    <source>
        <strain evidence="1 2">KCTC 23939</strain>
    </source>
</reference>
<dbReference type="RefSeq" id="WP_395417112.1">
    <property type="nucleotide sequence ID" value="NZ_JBIPKE010000015.1"/>
</dbReference>
<evidence type="ECO:0000313" key="1">
    <source>
        <dbReference type="EMBL" id="MFH6983561.1"/>
    </source>
</evidence>
<dbReference type="Proteomes" id="UP001610063">
    <property type="component" value="Unassembled WGS sequence"/>
</dbReference>
<name>A0ABW7N7L8_9BACT</name>
<organism evidence="1 2">
    <name type="scientific">Marinoscillum luteum</name>
    <dbReference type="NCBI Taxonomy" id="861051"/>
    <lineage>
        <taxon>Bacteria</taxon>
        <taxon>Pseudomonadati</taxon>
        <taxon>Bacteroidota</taxon>
        <taxon>Cytophagia</taxon>
        <taxon>Cytophagales</taxon>
        <taxon>Reichenbachiellaceae</taxon>
        <taxon>Marinoscillum</taxon>
    </lineage>
</organism>
<keyword evidence="2" id="KW-1185">Reference proteome</keyword>
<sequence>MLKFAFLLELFLITDHFPQESAELHITGVYQGKTLFIQNPYNRESMSFCVTAIYVNGTRLGLNYKVSALKLDFNGIDKFSPLSIKVQHAPGCKPIILNPDAIHFHSTFSFGEVGFADTALVWRTSGEKSGSVFTLEKYQFGIWIEGDTVPAKGEFGGAEYSYSPLLEEGANKLRIKYITPKGDYLLSREVDFHFYPEPVTFKPYNATNTLYLSRAASYEVFDAGGDLVLSGQGTTADISSLPSGDYVIYFDSKDPGVFRKD</sequence>